<reference evidence="2 3" key="1">
    <citation type="submission" date="2024-01" db="EMBL/GenBank/DDBJ databases">
        <title>Niabella digestum sp. nov., isolated from waste digestion system.</title>
        <authorList>
            <person name="Zhang L."/>
        </authorList>
    </citation>
    <scope>NUCLEOTIDE SEQUENCE [LARGE SCALE GENOMIC DNA]</scope>
    <source>
        <strain evidence="2 3">A18</strain>
    </source>
</reference>
<gene>
    <name evidence="2" type="ORF">V2H41_07340</name>
</gene>
<evidence type="ECO:0000313" key="3">
    <source>
        <dbReference type="Proteomes" id="UP001357452"/>
    </source>
</evidence>
<dbReference type="EMBL" id="JAZGLY010000003">
    <property type="protein sequence ID" value="MEE6187082.1"/>
    <property type="molecule type" value="Genomic_DNA"/>
</dbReference>
<sequence>MNKTKVIVVGQGIAGTMLSWFLYKEGIDFVVIDDNISNTPSRTAAGIINPVTGRRVVTVWMDDILLPFAERTYKTMADFLNITAISSTSIIDFFPNPFMKESFLKKISQGAPYISIIDEKNYFSEYFQYEFGVGKIAPAYIVHLQNLLPAWRQFLLKNNLLISSSFKFSELKVDKNQINYQNIAAEKIIFCDGSPGNHNPFFSLLPFALNKGEALILDIPGLPSDMVYKKSMTLAPFGKEGLFWVGTNYLWDFDDDMPTESFRKHTEEVLKSWLKIPFRIVEHKAAIRPATVERRPFVGFHPLYPHVGILNGLGTKGCSLAPYFAAQLVAHITQNAPILPEADVNRFARILSRTEIS</sequence>
<dbReference type="Gene3D" id="3.30.9.10">
    <property type="entry name" value="D-Amino Acid Oxidase, subunit A, domain 2"/>
    <property type="match status" value="1"/>
</dbReference>
<comment type="caution">
    <text evidence="2">The sequence shown here is derived from an EMBL/GenBank/DDBJ whole genome shotgun (WGS) entry which is preliminary data.</text>
</comment>
<dbReference type="Pfam" id="PF01266">
    <property type="entry name" value="DAO"/>
    <property type="match status" value="1"/>
</dbReference>
<accession>A0ABU7RH15</accession>
<feature type="domain" description="FAD dependent oxidoreductase" evidence="1">
    <location>
        <begin position="5"/>
        <end position="330"/>
    </location>
</feature>
<protein>
    <submittedName>
        <fullName evidence="2">FAD-dependent oxidoreductase</fullName>
    </submittedName>
</protein>
<dbReference type="SUPFAM" id="SSF51971">
    <property type="entry name" value="Nucleotide-binding domain"/>
    <property type="match status" value="1"/>
</dbReference>
<proteinExistence type="predicted"/>
<evidence type="ECO:0000259" key="1">
    <source>
        <dbReference type="Pfam" id="PF01266"/>
    </source>
</evidence>
<evidence type="ECO:0000313" key="2">
    <source>
        <dbReference type="EMBL" id="MEE6187082.1"/>
    </source>
</evidence>
<dbReference type="InterPro" id="IPR036188">
    <property type="entry name" value="FAD/NAD-bd_sf"/>
</dbReference>
<name>A0ABU7RH15_9BACT</name>
<dbReference type="Gene3D" id="3.50.50.60">
    <property type="entry name" value="FAD/NAD(P)-binding domain"/>
    <property type="match status" value="2"/>
</dbReference>
<keyword evidence="3" id="KW-1185">Reference proteome</keyword>
<dbReference type="InterPro" id="IPR006076">
    <property type="entry name" value="FAD-dep_OxRdtase"/>
</dbReference>
<dbReference type="RefSeq" id="WP_330974491.1">
    <property type="nucleotide sequence ID" value="NZ_JAZGLY010000003.1"/>
</dbReference>
<organism evidence="2 3">
    <name type="scientific">Niabella digestorum</name>
    <dbReference type="NCBI Taxonomy" id="3117701"/>
    <lineage>
        <taxon>Bacteria</taxon>
        <taxon>Pseudomonadati</taxon>
        <taxon>Bacteroidota</taxon>
        <taxon>Chitinophagia</taxon>
        <taxon>Chitinophagales</taxon>
        <taxon>Chitinophagaceae</taxon>
        <taxon>Niabella</taxon>
    </lineage>
</organism>
<dbReference type="Proteomes" id="UP001357452">
    <property type="component" value="Unassembled WGS sequence"/>
</dbReference>